<sequence length="570" mass="65586">MANIQLNETAPRFIREHLLLFAIIFFISILCASLLFLYPFASNKKVPYFTKSHEILVNSKLTGQKALLIKDQVYLPVMVVQNTLGGWLYPDSGQLIMTTNQDILRFLYDKNAYYINDQKINPSSPLIIKNQQGIFLSIDVIKKYYPFRYQILKSNGAVWIEQNGNTYFKGKITTRTAKRDYLQLRTDPSLQAPYTTNVIPGESIRIEKQVRGYDYIRRSNGIGGYIKADIVDKLQKTAVRVSFPEDKFSLPSITLPIQLSWEAVYSKTPDTKELPRMPGVTIVSPTWFQLKNENGELTDKGDSAYCIWARKQGYTIWPLFSNAFNPQLTKNAFNTFVKRQKIITSLLAMLEKYQSEGLNLDIENVNREDGPLVTEFVREAAARLHRANKIVSMNITFKSKGNWSEFYERHALSESADYLIVMAYDEHTKTIGSVASIPWVRDNVKALLKEVPGDRLILGIPLYTRLWKENTRSGEISSAALTMNQANQWVKNHKLKPDLDNDTGQYYIQYIDKAHNEKYSMWLEDDYSLRERVQIAELSHLAGIAVWSRYFANEQAWASLKTSLAAYHHQ</sequence>
<dbReference type="PROSITE" id="PS51910">
    <property type="entry name" value="GH18_2"/>
    <property type="match status" value="1"/>
</dbReference>
<keyword evidence="1" id="KW-1133">Transmembrane helix</keyword>
<evidence type="ECO:0000259" key="2">
    <source>
        <dbReference type="PROSITE" id="PS51910"/>
    </source>
</evidence>
<feature type="domain" description="GH18" evidence="2">
    <location>
        <begin position="252"/>
        <end position="567"/>
    </location>
</feature>
<dbReference type="SUPFAM" id="SSF51445">
    <property type="entry name" value="(Trans)glycosidases"/>
    <property type="match status" value="1"/>
</dbReference>
<dbReference type="InterPro" id="IPR012854">
    <property type="entry name" value="Cu_amine_oxidase-like_N"/>
</dbReference>
<keyword evidence="4" id="KW-1185">Reference proteome</keyword>
<dbReference type="Proteomes" id="UP001341444">
    <property type="component" value="Unassembled WGS sequence"/>
</dbReference>
<dbReference type="EMBL" id="JARMAB010000002">
    <property type="protein sequence ID" value="MED1201708.1"/>
    <property type="molecule type" value="Genomic_DNA"/>
</dbReference>
<protein>
    <submittedName>
        <fullName evidence="3">Glycosyl hydrolase family 18 protein</fullName>
    </submittedName>
</protein>
<evidence type="ECO:0000256" key="1">
    <source>
        <dbReference type="SAM" id="Phobius"/>
    </source>
</evidence>
<accession>A0ABU6MBC3</accession>
<feature type="transmembrane region" description="Helical" evidence="1">
    <location>
        <begin position="18"/>
        <end position="41"/>
    </location>
</feature>
<dbReference type="PANTHER" id="PTHR46066:SF2">
    <property type="entry name" value="CHITINASE DOMAIN-CONTAINING PROTEIN 1"/>
    <property type="match status" value="1"/>
</dbReference>
<comment type="caution">
    <text evidence="3">The sequence shown here is derived from an EMBL/GenBank/DDBJ whole genome shotgun (WGS) entry which is preliminary data.</text>
</comment>
<dbReference type="InterPro" id="IPR011583">
    <property type="entry name" value="Chitinase_II/V-like_cat"/>
</dbReference>
<dbReference type="SMART" id="SM00636">
    <property type="entry name" value="Glyco_18"/>
    <property type="match status" value="1"/>
</dbReference>
<reference evidence="3 4" key="1">
    <citation type="submission" date="2023-03" db="EMBL/GenBank/DDBJ databases">
        <title>Bacillus Genome Sequencing.</title>
        <authorList>
            <person name="Dunlap C."/>
        </authorList>
    </citation>
    <scope>NUCLEOTIDE SEQUENCE [LARGE SCALE GENOMIC DNA]</scope>
    <source>
        <strain evidence="3 4">B-23453</strain>
    </source>
</reference>
<keyword evidence="1" id="KW-0812">Transmembrane</keyword>
<dbReference type="Gene3D" id="3.10.50.10">
    <property type="match status" value="1"/>
</dbReference>
<dbReference type="Pfam" id="PF07833">
    <property type="entry name" value="Cu_amine_oxidN1"/>
    <property type="match status" value="1"/>
</dbReference>
<keyword evidence="1" id="KW-0472">Membrane</keyword>
<proteinExistence type="predicted"/>
<gene>
    <name evidence="3" type="ORF">P4T90_01235</name>
</gene>
<dbReference type="GO" id="GO:0016787">
    <property type="term" value="F:hydrolase activity"/>
    <property type="evidence" value="ECO:0007669"/>
    <property type="project" value="UniProtKB-KW"/>
</dbReference>
<dbReference type="RefSeq" id="WP_066263578.1">
    <property type="nucleotide sequence ID" value="NZ_JARMAB010000002.1"/>
</dbReference>
<evidence type="ECO:0000313" key="4">
    <source>
        <dbReference type="Proteomes" id="UP001341444"/>
    </source>
</evidence>
<dbReference type="InterPro" id="IPR029070">
    <property type="entry name" value="Chitinase_insertion_sf"/>
</dbReference>
<organism evidence="3 4">
    <name type="scientific">Heyndrickxia acidicola</name>
    <dbReference type="NCBI Taxonomy" id="209389"/>
    <lineage>
        <taxon>Bacteria</taxon>
        <taxon>Bacillati</taxon>
        <taxon>Bacillota</taxon>
        <taxon>Bacilli</taxon>
        <taxon>Bacillales</taxon>
        <taxon>Bacillaceae</taxon>
        <taxon>Heyndrickxia</taxon>
    </lineage>
</organism>
<dbReference type="Pfam" id="PF00704">
    <property type="entry name" value="Glyco_hydro_18"/>
    <property type="match status" value="1"/>
</dbReference>
<evidence type="ECO:0000313" key="3">
    <source>
        <dbReference type="EMBL" id="MED1201708.1"/>
    </source>
</evidence>
<name>A0ABU6MBC3_9BACI</name>
<dbReference type="InterPro" id="IPR001223">
    <property type="entry name" value="Glyco_hydro18_cat"/>
</dbReference>
<dbReference type="PANTHER" id="PTHR46066">
    <property type="entry name" value="CHITINASE DOMAIN-CONTAINING PROTEIN 1 FAMILY MEMBER"/>
    <property type="match status" value="1"/>
</dbReference>
<dbReference type="InterPro" id="IPR017853">
    <property type="entry name" value="GH"/>
</dbReference>
<keyword evidence="3" id="KW-0378">Hydrolase</keyword>
<dbReference type="Gene3D" id="3.20.20.80">
    <property type="entry name" value="Glycosidases"/>
    <property type="match status" value="1"/>
</dbReference>